<dbReference type="InterPro" id="IPR032687">
    <property type="entry name" value="AraC-type_N"/>
</dbReference>
<evidence type="ECO:0000256" key="3">
    <source>
        <dbReference type="ARBA" id="ARBA00023163"/>
    </source>
</evidence>
<proteinExistence type="predicted"/>
<dbReference type="Gene3D" id="1.10.10.60">
    <property type="entry name" value="Homeodomain-like"/>
    <property type="match status" value="1"/>
</dbReference>
<organism evidence="6 7">
    <name type="scientific">Pseudonocardia kongjuensis</name>
    <dbReference type="NCBI Taxonomy" id="102227"/>
    <lineage>
        <taxon>Bacteria</taxon>
        <taxon>Bacillati</taxon>
        <taxon>Actinomycetota</taxon>
        <taxon>Actinomycetes</taxon>
        <taxon>Pseudonocardiales</taxon>
        <taxon>Pseudonocardiaceae</taxon>
        <taxon>Pseudonocardia</taxon>
    </lineage>
</organism>
<evidence type="ECO:0000313" key="7">
    <source>
        <dbReference type="Proteomes" id="UP001501414"/>
    </source>
</evidence>
<dbReference type="Proteomes" id="UP001501414">
    <property type="component" value="Unassembled WGS sequence"/>
</dbReference>
<dbReference type="PANTHER" id="PTHR47894:SF1">
    <property type="entry name" value="HTH-TYPE TRANSCRIPTIONAL REGULATOR VQSM"/>
    <property type="match status" value="1"/>
</dbReference>
<reference evidence="7" key="1">
    <citation type="journal article" date="2019" name="Int. J. Syst. Evol. Microbiol.">
        <title>The Global Catalogue of Microorganisms (GCM) 10K type strain sequencing project: providing services to taxonomists for standard genome sequencing and annotation.</title>
        <authorList>
            <consortium name="The Broad Institute Genomics Platform"/>
            <consortium name="The Broad Institute Genome Sequencing Center for Infectious Disease"/>
            <person name="Wu L."/>
            <person name="Ma J."/>
        </authorList>
    </citation>
    <scope>NUCLEOTIDE SEQUENCE [LARGE SCALE GENOMIC DNA]</scope>
    <source>
        <strain evidence="7">JCM 11896</strain>
    </source>
</reference>
<dbReference type="EMBL" id="BAAAJK010000001">
    <property type="protein sequence ID" value="GAA1380660.1"/>
    <property type="molecule type" value="Genomic_DNA"/>
</dbReference>
<gene>
    <name evidence="6" type="ORF">GCM10009613_05340</name>
</gene>
<dbReference type="PROSITE" id="PS01124">
    <property type="entry name" value="HTH_ARAC_FAMILY_2"/>
    <property type="match status" value="1"/>
</dbReference>
<name>A0ABP4I8H8_9PSEU</name>
<dbReference type="RefSeq" id="WP_344017957.1">
    <property type="nucleotide sequence ID" value="NZ_BAAAJK010000001.1"/>
</dbReference>
<feature type="domain" description="HTH araC/xylS-type" evidence="5">
    <location>
        <begin position="246"/>
        <end position="343"/>
    </location>
</feature>
<comment type="caution">
    <text evidence="6">The sequence shown here is derived from an EMBL/GenBank/DDBJ whole genome shotgun (WGS) entry which is preliminary data.</text>
</comment>
<accession>A0ABP4I8H8</accession>
<dbReference type="Pfam" id="PF12833">
    <property type="entry name" value="HTH_18"/>
    <property type="match status" value="1"/>
</dbReference>
<evidence type="ECO:0000256" key="2">
    <source>
        <dbReference type="ARBA" id="ARBA00023125"/>
    </source>
</evidence>
<evidence type="ECO:0000256" key="1">
    <source>
        <dbReference type="ARBA" id="ARBA00023015"/>
    </source>
</evidence>
<sequence length="355" mass="38686">MTSVDAVLDPAGRAVIPPTVLTGVLDVGRREGSSVIPWFSGTGLEPGLLQAPGVLVSLHQVRTVLRRALPALDRGPLGIEIGERDALLSFGLLGVAMRASGTLGDALALAEELHQTAGSLLDMELEDLGEHTAIRFRERWPDPDLVAFLCEEALTSTLVMIRSMLGEQSWVPSRVALTYPPPVHAAHYRRTFRCPVGFRSATNSLVLPSALLRRRLATAHEPTRRAALEACRTMSAQGEPPSDLVASIEMMMAGHLRRPLSMRDVAERLHVTERTLHRRLSESGVRFRDIANRVRERRATLLLARSSVPISAVAAEVGFSDAREFRRAYLRWTGRTPSRARQDGGAAAGPVRTAG</sequence>
<dbReference type="PANTHER" id="PTHR47894">
    <property type="entry name" value="HTH-TYPE TRANSCRIPTIONAL REGULATOR GADX"/>
    <property type="match status" value="1"/>
</dbReference>
<keyword evidence="2" id="KW-0238">DNA-binding</keyword>
<dbReference type="SUPFAM" id="SSF46689">
    <property type="entry name" value="Homeodomain-like"/>
    <property type="match status" value="1"/>
</dbReference>
<dbReference type="SMART" id="SM00342">
    <property type="entry name" value="HTH_ARAC"/>
    <property type="match status" value="1"/>
</dbReference>
<evidence type="ECO:0000256" key="4">
    <source>
        <dbReference type="SAM" id="MobiDB-lite"/>
    </source>
</evidence>
<evidence type="ECO:0000313" key="6">
    <source>
        <dbReference type="EMBL" id="GAA1380660.1"/>
    </source>
</evidence>
<feature type="region of interest" description="Disordered" evidence="4">
    <location>
        <begin position="336"/>
        <end position="355"/>
    </location>
</feature>
<keyword evidence="3" id="KW-0804">Transcription</keyword>
<evidence type="ECO:0000259" key="5">
    <source>
        <dbReference type="PROSITE" id="PS01124"/>
    </source>
</evidence>
<keyword evidence="1" id="KW-0805">Transcription regulation</keyword>
<dbReference type="InterPro" id="IPR009057">
    <property type="entry name" value="Homeodomain-like_sf"/>
</dbReference>
<dbReference type="Pfam" id="PF12625">
    <property type="entry name" value="Arabinose_bd"/>
    <property type="match status" value="1"/>
</dbReference>
<keyword evidence="7" id="KW-1185">Reference proteome</keyword>
<dbReference type="InterPro" id="IPR018060">
    <property type="entry name" value="HTH_AraC"/>
</dbReference>
<protein>
    <submittedName>
        <fullName evidence="6">AraC family transcriptional regulator</fullName>
    </submittedName>
</protein>